<evidence type="ECO:0000313" key="9">
    <source>
        <dbReference type="EMBL" id="KAF1303065.1"/>
    </source>
</evidence>
<reference evidence="9 10" key="1">
    <citation type="submission" date="2016-06" db="EMBL/GenBank/DDBJ databases">
        <title>Four novel species of enterococci isolated from chicken manure.</title>
        <authorList>
            <person name="Van Tyne D."/>
        </authorList>
    </citation>
    <scope>NUCLEOTIDE SEQUENCE [LARGE SCALE GENOMIC DNA]</scope>
    <source>
        <strain evidence="9 10">CU12B</strain>
    </source>
</reference>
<evidence type="ECO:0000313" key="10">
    <source>
        <dbReference type="Proteomes" id="UP000782705"/>
    </source>
</evidence>
<feature type="transmembrane region" description="Helical" evidence="7">
    <location>
        <begin position="236"/>
        <end position="254"/>
    </location>
</feature>
<feature type="transmembrane region" description="Helical" evidence="7">
    <location>
        <begin position="132"/>
        <end position="152"/>
    </location>
</feature>
<comment type="similarity">
    <text evidence="7">Belongs to the binding-protein-dependent transport system permease family.</text>
</comment>
<keyword evidence="3" id="KW-1003">Cell membrane</keyword>
<comment type="subcellular location">
    <subcellularLocation>
        <location evidence="1 7">Cell membrane</location>
        <topology evidence="1 7">Multi-pass membrane protein</topology>
    </subcellularLocation>
</comment>
<keyword evidence="6 7" id="KW-0472">Membrane</keyword>
<keyword evidence="10" id="KW-1185">Reference proteome</keyword>
<dbReference type="SUPFAM" id="SSF161098">
    <property type="entry name" value="MetI-like"/>
    <property type="match status" value="1"/>
</dbReference>
<name>A0ABQ6YYA3_9ENTE</name>
<accession>A0ABQ6YYA3</accession>
<feature type="transmembrane region" description="Helical" evidence="7">
    <location>
        <begin position="16"/>
        <end position="36"/>
    </location>
</feature>
<keyword evidence="5 7" id="KW-1133">Transmembrane helix</keyword>
<comment type="caution">
    <text evidence="9">The sequence shown here is derived from an EMBL/GenBank/DDBJ whole genome shotgun (WGS) entry which is preliminary data.</text>
</comment>
<evidence type="ECO:0000256" key="3">
    <source>
        <dbReference type="ARBA" id="ARBA00022475"/>
    </source>
</evidence>
<dbReference type="InterPro" id="IPR000515">
    <property type="entry name" value="MetI-like"/>
</dbReference>
<dbReference type="PROSITE" id="PS50928">
    <property type="entry name" value="ABC_TM1"/>
    <property type="match status" value="1"/>
</dbReference>
<keyword evidence="4 7" id="KW-0812">Transmembrane</keyword>
<evidence type="ECO:0000256" key="1">
    <source>
        <dbReference type="ARBA" id="ARBA00004651"/>
    </source>
</evidence>
<dbReference type="Proteomes" id="UP000782705">
    <property type="component" value="Unassembled WGS sequence"/>
</dbReference>
<feature type="transmembrane region" description="Helical" evidence="7">
    <location>
        <begin position="74"/>
        <end position="96"/>
    </location>
</feature>
<dbReference type="InterPro" id="IPR005769">
    <property type="entry name" value="PhnE/PtxC"/>
</dbReference>
<dbReference type="RefSeq" id="WP_161902436.1">
    <property type="nucleotide sequence ID" value="NZ_MAEL01000044.1"/>
</dbReference>
<keyword evidence="2 7" id="KW-0813">Transport</keyword>
<feature type="domain" description="ABC transmembrane type-1" evidence="8">
    <location>
        <begin position="71"/>
        <end position="254"/>
    </location>
</feature>
<evidence type="ECO:0000256" key="2">
    <source>
        <dbReference type="ARBA" id="ARBA00022448"/>
    </source>
</evidence>
<dbReference type="PANTHER" id="PTHR30043:SF1">
    <property type="entry name" value="ABC TRANSPORT SYSTEM PERMEASE PROTEIN P69"/>
    <property type="match status" value="1"/>
</dbReference>
<organism evidence="9 10">
    <name type="scientific">Candidatus Enterococcus willemsii</name>
    <dbReference type="NCBI Taxonomy" id="1857215"/>
    <lineage>
        <taxon>Bacteria</taxon>
        <taxon>Bacillati</taxon>
        <taxon>Bacillota</taxon>
        <taxon>Bacilli</taxon>
        <taxon>Lactobacillales</taxon>
        <taxon>Enterococcaceae</taxon>
        <taxon>Enterococcus</taxon>
    </lineage>
</organism>
<evidence type="ECO:0000256" key="4">
    <source>
        <dbReference type="ARBA" id="ARBA00022692"/>
    </source>
</evidence>
<evidence type="ECO:0000256" key="7">
    <source>
        <dbReference type="RuleBase" id="RU363032"/>
    </source>
</evidence>
<feature type="transmembrane region" description="Helical" evidence="7">
    <location>
        <begin position="204"/>
        <end position="224"/>
    </location>
</feature>
<dbReference type="EMBL" id="MAEL01000044">
    <property type="protein sequence ID" value="KAF1303065.1"/>
    <property type="molecule type" value="Genomic_DNA"/>
</dbReference>
<evidence type="ECO:0000259" key="8">
    <source>
        <dbReference type="PROSITE" id="PS50928"/>
    </source>
</evidence>
<dbReference type="Pfam" id="PF00528">
    <property type="entry name" value="BPD_transp_1"/>
    <property type="match status" value="1"/>
</dbReference>
<gene>
    <name evidence="9" type="ORF">BAU17_08010</name>
</gene>
<evidence type="ECO:0000256" key="5">
    <source>
        <dbReference type="ARBA" id="ARBA00022989"/>
    </source>
</evidence>
<feature type="transmembrane region" description="Helical" evidence="7">
    <location>
        <begin position="48"/>
        <end position="68"/>
    </location>
</feature>
<dbReference type="PANTHER" id="PTHR30043">
    <property type="entry name" value="PHOSPHONATES TRANSPORT SYSTEM PERMEASE PROTEIN"/>
    <property type="match status" value="1"/>
</dbReference>
<dbReference type="Gene3D" id="1.10.3720.10">
    <property type="entry name" value="MetI-like"/>
    <property type="match status" value="1"/>
</dbReference>
<dbReference type="InterPro" id="IPR035906">
    <property type="entry name" value="MetI-like_sf"/>
</dbReference>
<sequence>MQRSNASAVPTKTYNLAIYLGLIALTTIVTFMYLDINMMEIVLSFPQFISFFVTNFWPANIASLPTYLPYVIETILFAVVGTYVSAILAFVLGLLMAEQTNPFAGFRVVVRALVSFMRNIPVLVWASLLVYIFGIGSLVGLIALILATLGFLTRSYAESIDEIAGSKLDALKASGASYWQILFHGLLPEFAPAWLNWTLFSFEINIRASSILGMVGAGGIGIMIQTNIRLFKYHEALSLIILLVVMVLLTEFLVNRLRRAIS</sequence>
<proteinExistence type="inferred from homology"/>
<dbReference type="NCBIfam" id="TIGR01097">
    <property type="entry name" value="PhnE"/>
    <property type="match status" value="1"/>
</dbReference>
<evidence type="ECO:0000256" key="6">
    <source>
        <dbReference type="ARBA" id="ARBA00023136"/>
    </source>
</evidence>
<dbReference type="CDD" id="cd06261">
    <property type="entry name" value="TM_PBP2"/>
    <property type="match status" value="1"/>
</dbReference>
<protein>
    <submittedName>
        <fullName evidence="9">Phosphonate ABC transporter, permease protein PhnE</fullName>
    </submittedName>
</protein>